<protein>
    <recommendedName>
        <fullName evidence="5">SlyX family protein</fullName>
    </recommendedName>
</protein>
<dbReference type="EMBL" id="JAWXYB010000015">
    <property type="protein sequence ID" value="MDX5929647.1"/>
    <property type="molecule type" value="Genomic_DNA"/>
</dbReference>
<proteinExistence type="predicted"/>
<evidence type="ECO:0008006" key="5">
    <source>
        <dbReference type="Google" id="ProtNLM"/>
    </source>
</evidence>
<organism evidence="1 4">
    <name type="scientific">Acidiphilium acidophilum</name>
    <name type="common">Thiobacillus acidophilus</name>
    <dbReference type="NCBI Taxonomy" id="76588"/>
    <lineage>
        <taxon>Bacteria</taxon>
        <taxon>Pseudomonadati</taxon>
        <taxon>Pseudomonadota</taxon>
        <taxon>Alphaproteobacteria</taxon>
        <taxon>Acetobacterales</taxon>
        <taxon>Acidocellaceae</taxon>
        <taxon>Acidiphilium</taxon>
    </lineage>
</organism>
<dbReference type="Proteomes" id="UP001279553">
    <property type="component" value="Unassembled WGS sequence"/>
</dbReference>
<dbReference type="Gene3D" id="1.20.5.170">
    <property type="match status" value="1"/>
</dbReference>
<dbReference type="AlphaFoldDB" id="A0AAW9DJS4"/>
<reference evidence="1 4" key="1">
    <citation type="submission" date="2023-11" db="EMBL/GenBank/DDBJ databases">
        <title>MicrobeMod: A computational toolkit for identifying prokaryotic methylation and restriction-modification with nanopore sequencing.</title>
        <authorList>
            <person name="Crits-Christoph A."/>
            <person name="Kang S.C."/>
            <person name="Lee H."/>
            <person name="Ostrov N."/>
        </authorList>
    </citation>
    <scope>NUCLEOTIDE SEQUENCE [LARGE SCALE GENOMIC DNA]</scope>
    <source>
        <strain evidence="1 4">DSMZ 700</strain>
    </source>
</reference>
<sequence>MSLYGEAIAAMRRIVLLDDRVTQLTEQNRDLTVVVQDLRDRVSRLEGMIAGMTVSPVSNRSRRLPPRGKTD</sequence>
<accession>A0AAW9DJS4</accession>
<gene>
    <name evidence="1" type="ORF">SIL87_00025</name>
    <name evidence="2" type="ORF">SIL87_02550</name>
    <name evidence="3" type="ORF">SIL87_02690</name>
</gene>
<dbReference type="EMBL" id="JAWXYB010000017">
    <property type="protein sequence ID" value="MDX5929674.1"/>
    <property type="molecule type" value="Genomic_DNA"/>
</dbReference>
<dbReference type="RefSeq" id="WP_319612299.1">
    <property type="nucleotide sequence ID" value="NZ_JAWXYB010000001.1"/>
</dbReference>
<evidence type="ECO:0000313" key="1">
    <source>
        <dbReference type="EMBL" id="MDX5929156.1"/>
    </source>
</evidence>
<evidence type="ECO:0000313" key="4">
    <source>
        <dbReference type="Proteomes" id="UP001279553"/>
    </source>
</evidence>
<keyword evidence="4" id="KW-1185">Reference proteome</keyword>
<comment type="caution">
    <text evidence="1">The sequence shown here is derived from an EMBL/GenBank/DDBJ whole genome shotgun (WGS) entry which is preliminary data.</text>
</comment>
<name>A0AAW9DJS4_ACIAO</name>
<evidence type="ECO:0000313" key="3">
    <source>
        <dbReference type="EMBL" id="MDX5929674.1"/>
    </source>
</evidence>
<evidence type="ECO:0000313" key="2">
    <source>
        <dbReference type="EMBL" id="MDX5929647.1"/>
    </source>
</evidence>
<dbReference type="EMBL" id="JAWXYB010000001">
    <property type="protein sequence ID" value="MDX5929156.1"/>
    <property type="molecule type" value="Genomic_DNA"/>
</dbReference>